<dbReference type="EMBL" id="CAJNOJ010000661">
    <property type="protein sequence ID" value="CAF1505503.1"/>
    <property type="molecule type" value="Genomic_DNA"/>
</dbReference>
<feature type="domain" description="Apple" evidence="2">
    <location>
        <begin position="31"/>
        <end position="98"/>
    </location>
</feature>
<proteinExistence type="predicted"/>
<comment type="caution">
    <text evidence="3">The sequence shown here is derived from an EMBL/GenBank/DDBJ whole genome shotgun (WGS) entry which is preliminary data.</text>
</comment>
<feature type="compositionally biased region" description="Basic and acidic residues" evidence="1">
    <location>
        <begin position="137"/>
        <end position="150"/>
    </location>
</feature>
<dbReference type="Proteomes" id="UP000663852">
    <property type="component" value="Unassembled WGS sequence"/>
</dbReference>
<protein>
    <recommendedName>
        <fullName evidence="2">Apple domain-containing protein</fullName>
    </recommendedName>
</protein>
<feature type="compositionally biased region" description="Polar residues" evidence="1">
    <location>
        <begin position="175"/>
        <end position="185"/>
    </location>
</feature>
<name>A0A815TG34_ADIRI</name>
<feature type="compositionally biased region" description="Basic and acidic residues" evidence="1">
    <location>
        <begin position="159"/>
        <end position="168"/>
    </location>
</feature>
<evidence type="ECO:0000313" key="4">
    <source>
        <dbReference type="Proteomes" id="UP000663852"/>
    </source>
</evidence>
<dbReference type="Pfam" id="PF00024">
    <property type="entry name" value="PAN_1"/>
    <property type="match status" value="1"/>
</dbReference>
<reference evidence="3" key="1">
    <citation type="submission" date="2021-02" db="EMBL/GenBank/DDBJ databases">
        <authorList>
            <person name="Nowell W R."/>
        </authorList>
    </citation>
    <scope>NUCLEOTIDE SEQUENCE</scope>
</reference>
<evidence type="ECO:0000256" key="1">
    <source>
        <dbReference type="SAM" id="MobiDB-lite"/>
    </source>
</evidence>
<dbReference type="InterPro" id="IPR003609">
    <property type="entry name" value="Pan_app"/>
</dbReference>
<accession>A0A815TG34</accession>
<evidence type="ECO:0000259" key="2">
    <source>
        <dbReference type="PROSITE" id="PS50948"/>
    </source>
</evidence>
<dbReference type="PROSITE" id="PS50948">
    <property type="entry name" value="PAN"/>
    <property type="match status" value="1"/>
</dbReference>
<sequence>MLLLFGLFEQSLVQDIKSVTMTTMNGLEFQCANSNCLPFVTTTAPNILQCQIHCLRQPQCKATTFQATTCKCQLFNNTADQNSNLQANIQVTTMIVISGTRIPLERAGPGHHQEPAESGDRQKPLESGDNRQSPGSGDHRKPAESGDNRESAGSGNHRKPAESGDNRKLPGFGCDNTTETDSTVI</sequence>
<organism evidence="3 4">
    <name type="scientific">Adineta ricciae</name>
    <name type="common">Rotifer</name>
    <dbReference type="NCBI Taxonomy" id="249248"/>
    <lineage>
        <taxon>Eukaryota</taxon>
        <taxon>Metazoa</taxon>
        <taxon>Spiralia</taxon>
        <taxon>Gnathifera</taxon>
        <taxon>Rotifera</taxon>
        <taxon>Eurotatoria</taxon>
        <taxon>Bdelloidea</taxon>
        <taxon>Adinetida</taxon>
        <taxon>Adinetidae</taxon>
        <taxon>Adineta</taxon>
    </lineage>
</organism>
<dbReference type="Gene3D" id="3.50.4.10">
    <property type="entry name" value="Hepatocyte Growth Factor"/>
    <property type="match status" value="1"/>
</dbReference>
<gene>
    <name evidence="3" type="ORF">EDS130_LOCUS42902</name>
</gene>
<feature type="compositionally biased region" description="Basic and acidic residues" evidence="1">
    <location>
        <begin position="111"/>
        <end position="129"/>
    </location>
</feature>
<feature type="region of interest" description="Disordered" evidence="1">
    <location>
        <begin position="104"/>
        <end position="185"/>
    </location>
</feature>
<evidence type="ECO:0000313" key="3">
    <source>
        <dbReference type="EMBL" id="CAF1505503.1"/>
    </source>
</evidence>
<dbReference type="AlphaFoldDB" id="A0A815TG34"/>